<gene>
    <name evidence="2" type="ORF">TIFTF001_006063</name>
</gene>
<reference evidence="2" key="1">
    <citation type="submission" date="2023-07" db="EMBL/GenBank/DDBJ databases">
        <title>draft genome sequence of fig (Ficus carica).</title>
        <authorList>
            <person name="Takahashi T."/>
            <person name="Nishimura K."/>
        </authorList>
    </citation>
    <scope>NUCLEOTIDE SEQUENCE</scope>
</reference>
<organism evidence="2 3">
    <name type="scientific">Ficus carica</name>
    <name type="common">Common fig</name>
    <dbReference type="NCBI Taxonomy" id="3494"/>
    <lineage>
        <taxon>Eukaryota</taxon>
        <taxon>Viridiplantae</taxon>
        <taxon>Streptophyta</taxon>
        <taxon>Embryophyta</taxon>
        <taxon>Tracheophyta</taxon>
        <taxon>Spermatophyta</taxon>
        <taxon>Magnoliopsida</taxon>
        <taxon>eudicotyledons</taxon>
        <taxon>Gunneridae</taxon>
        <taxon>Pentapetalae</taxon>
        <taxon>rosids</taxon>
        <taxon>fabids</taxon>
        <taxon>Rosales</taxon>
        <taxon>Moraceae</taxon>
        <taxon>Ficeae</taxon>
        <taxon>Ficus</taxon>
    </lineage>
</organism>
<comment type="caution">
    <text evidence="2">The sequence shown here is derived from an EMBL/GenBank/DDBJ whole genome shotgun (WGS) entry which is preliminary data.</text>
</comment>
<keyword evidence="1" id="KW-0472">Membrane</keyword>
<name>A0AA88DFB8_FICCA</name>
<proteinExistence type="predicted"/>
<dbReference type="AlphaFoldDB" id="A0AA88DFB8"/>
<evidence type="ECO:0000313" key="2">
    <source>
        <dbReference type="EMBL" id="GMN36489.1"/>
    </source>
</evidence>
<keyword evidence="1" id="KW-1133">Transmembrane helix</keyword>
<evidence type="ECO:0000256" key="1">
    <source>
        <dbReference type="SAM" id="Phobius"/>
    </source>
</evidence>
<feature type="transmembrane region" description="Helical" evidence="1">
    <location>
        <begin position="235"/>
        <end position="253"/>
    </location>
</feature>
<dbReference type="PANTHER" id="PTHR33698:SF6">
    <property type="entry name" value="TRANSMEMBRANE PROTEIN"/>
    <property type="match status" value="1"/>
</dbReference>
<evidence type="ECO:0000313" key="3">
    <source>
        <dbReference type="Proteomes" id="UP001187192"/>
    </source>
</evidence>
<dbReference type="EMBL" id="BTGU01000006">
    <property type="protein sequence ID" value="GMN36489.1"/>
    <property type="molecule type" value="Genomic_DNA"/>
</dbReference>
<dbReference type="Proteomes" id="UP001187192">
    <property type="component" value="Unassembled WGS sequence"/>
</dbReference>
<accession>A0AA88DFB8</accession>
<keyword evidence="1" id="KW-0812">Transmembrane</keyword>
<protein>
    <recommendedName>
        <fullName evidence="4">SnoaL-like domain-containing protein</fullName>
    </recommendedName>
</protein>
<dbReference type="SUPFAM" id="SSF54427">
    <property type="entry name" value="NTF2-like"/>
    <property type="match status" value="1"/>
</dbReference>
<sequence length="254" mass="28805">MSLVSLSTIRRPSHSLSNTSQAITTSHHRNLCRKASAFCWFNQSPFSYKNLTHTSFSPRHGKRILPVPFGAKNSEPGEEDSRALETVLRLYTAITNKSVRELSDIIGDECQCACNFFSNFQSFQGKKQVLDFFSYLIRSLGNSLEFVVTVTMHDGMTVNIKWRLECSKTHMPLGKGISICLCHVYGGKVVISNVEMFLEPLLQITVPLRLNITRYATILMEKMSSNPVFRDNKRATLLTLFIMLTLVFLFNFSS</sequence>
<keyword evidence="3" id="KW-1185">Reference proteome</keyword>
<dbReference type="PANTHER" id="PTHR33698">
    <property type="entry name" value="NUCLEAR TRANSPORT FACTOR 2 (NTF2)-LIKE PROTEIN"/>
    <property type="match status" value="1"/>
</dbReference>
<evidence type="ECO:0008006" key="4">
    <source>
        <dbReference type="Google" id="ProtNLM"/>
    </source>
</evidence>
<dbReference type="InterPro" id="IPR032710">
    <property type="entry name" value="NTF2-like_dom_sf"/>
</dbReference>